<accession>A0A6J4WCM8</accession>
<name>A0A6J4WCM8_CORDP</name>
<reference evidence="1 2" key="1">
    <citation type="submission" date="2020-02" db="EMBL/GenBank/DDBJ databases">
        <authorList>
            <person name="Brisse S."/>
        </authorList>
    </citation>
    <scope>NUCLEOTIDE SEQUENCE [LARGE SCALE GENOMIC DNA]</scope>
    <source>
        <strain evidence="1">CIP107547</strain>
    </source>
</reference>
<dbReference type="RefSeq" id="WP_003852103.1">
    <property type="nucleotide sequence ID" value="NZ_CABVGJ010000001.1"/>
</dbReference>
<dbReference type="EMBL" id="CADDAV010000021">
    <property type="protein sequence ID" value="CAB0611438.1"/>
    <property type="molecule type" value="Genomic_DNA"/>
</dbReference>
<dbReference type="AlphaFoldDB" id="A0A6J4WCM8"/>
<dbReference type="Proteomes" id="UP000480222">
    <property type="component" value="Unassembled WGS sequence"/>
</dbReference>
<comment type="caution">
    <text evidence="1">The sequence shown here is derived from an EMBL/GenBank/DDBJ whole genome shotgun (WGS) entry which is preliminary data.</text>
</comment>
<dbReference type="KEGG" id="cdip:ERS451417_01597"/>
<proteinExistence type="predicted"/>
<dbReference type="GeneID" id="92848759"/>
<gene>
    <name evidence="1" type="ORF">CIP107547_01779</name>
</gene>
<evidence type="ECO:0000313" key="1">
    <source>
        <dbReference type="EMBL" id="CAB0611438.1"/>
    </source>
</evidence>
<sequence>MTSSILVFPDLADFIATWALSIADFFRKFGIDFPPPSWGLS</sequence>
<evidence type="ECO:0000313" key="2">
    <source>
        <dbReference type="Proteomes" id="UP000480222"/>
    </source>
</evidence>
<organism evidence="1 2">
    <name type="scientific">Corynebacterium diphtheriae</name>
    <dbReference type="NCBI Taxonomy" id="1717"/>
    <lineage>
        <taxon>Bacteria</taxon>
        <taxon>Bacillati</taxon>
        <taxon>Actinomycetota</taxon>
        <taxon>Actinomycetes</taxon>
        <taxon>Mycobacteriales</taxon>
        <taxon>Corynebacteriaceae</taxon>
        <taxon>Corynebacterium</taxon>
    </lineage>
</organism>
<protein>
    <submittedName>
        <fullName evidence="1">Uncharacterized protein</fullName>
    </submittedName>
</protein>